<proteinExistence type="predicted"/>
<evidence type="ECO:0000313" key="1">
    <source>
        <dbReference type="EMBL" id="KAI5680142.1"/>
    </source>
</evidence>
<dbReference type="EMBL" id="CM044701">
    <property type="protein sequence ID" value="KAI5680142.1"/>
    <property type="molecule type" value="Genomic_DNA"/>
</dbReference>
<dbReference type="Proteomes" id="UP001060085">
    <property type="component" value="Linkage Group LG01"/>
</dbReference>
<name>A0ACC0C5L6_CATRO</name>
<gene>
    <name evidence="1" type="ORF">M9H77_01369</name>
</gene>
<protein>
    <submittedName>
        <fullName evidence="1">Uncharacterized protein</fullName>
    </submittedName>
</protein>
<comment type="caution">
    <text evidence="1">The sequence shown here is derived from an EMBL/GenBank/DDBJ whole genome shotgun (WGS) entry which is preliminary data.</text>
</comment>
<reference evidence="2" key="1">
    <citation type="journal article" date="2023" name="Nat. Plants">
        <title>Single-cell RNA sequencing provides a high-resolution roadmap for understanding the multicellular compartmentation of specialized metabolism.</title>
        <authorList>
            <person name="Sun S."/>
            <person name="Shen X."/>
            <person name="Li Y."/>
            <person name="Li Y."/>
            <person name="Wang S."/>
            <person name="Li R."/>
            <person name="Zhang H."/>
            <person name="Shen G."/>
            <person name="Guo B."/>
            <person name="Wei J."/>
            <person name="Xu J."/>
            <person name="St-Pierre B."/>
            <person name="Chen S."/>
            <person name="Sun C."/>
        </authorList>
    </citation>
    <scope>NUCLEOTIDE SEQUENCE [LARGE SCALE GENOMIC DNA]</scope>
</reference>
<accession>A0ACC0C5L6</accession>
<keyword evidence="2" id="KW-1185">Reference proteome</keyword>
<sequence>MFQETMSTAAVSAEFRRKRSKIDPISEQQSGGSSSSLPEEMIFEILTRLPVKSLMRFKSVSKSWNSIIAHPSLADAHRSRSPSPNRALLIMDTDPSLTFAGRESPSHFFYADLNKVYKKKGSSTVDVSLHLSVPENLKYFGVTNIVNGLVCFYKRNVSKMLNIATREIVDLPDSNYAYKHCVYHLGFDPADKSYKLLKICPVYEDFDDDDEAFEEDEILPVRNLECEILTLGKDNSWRIIPPPPCPIRRHCLCVKDGFLYWKFLFNPRIPKNSGIGERFFIAFNLATERFQNLRNLNPKHLALNLPNLGTNVGLVRQKSVFANGRRPREWVISSHLNQEWGLWSKINGYMLPFDEDCRVGSLPECRVLMYGEKMMFLIDDHKKKKGGRVVVEKILINKIGGIRIGGGRICLYEENLISLKHLISKM</sequence>
<organism evidence="1 2">
    <name type="scientific">Catharanthus roseus</name>
    <name type="common">Madagascar periwinkle</name>
    <name type="synonym">Vinca rosea</name>
    <dbReference type="NCBI Taxonomy" id="4058"/>
    <lineage>
        <taxon>Eukaryota</taxon>
        <taxon>Viridiplantae</taxon>
        <taxon>Streptophyta</taxon>
        <taxon>Embryophyta</taxon>
        <taxon>Tracheophyta</taxon>
        <taxon>Spermatophyta</taxon>
        <taxon>Magnoliopsida</taxon>
        <taxon>eudicotyledons</taxon>
        <taxon>Gunneridae</taxon>
        <taxon>Pentapetalae</taxon>
        <taxon>asterids</taxon>
        <taxon>lamiids</taxon>
        <taxon>Gentianales</taxon>
        <taxon>Apocynaceae</taxon>
        <taxon>Rauvolfioideae</taxon>
        <taxon>Vinceae</taxon>
        <taxon>Catharanthinae</taxon>
        <taxon>Catharanthus</taxon>
    </lineage>
</organism>
<evidence type="ECO:0000313" key="2">
    <source>
        <dbReference type="Proteomes" id="UP001060085"/>
    </source>
</evidence>